<proteinExistence type="predicted"/>
<dbReference type="EMBL" id="CP068393">
    <property type="protein sequence ID" value="QUC67781.1"/>
    <property type="molecule type" value="Genomic_DNA"/>
</dbReference>
<protein>
    <submittedName>
        <fullName evidence="1">Nucleotidyltransferase family protein</fullName>
    </submittedName>
</protein>
<evidence type="ECO:0000313" key="2">
    <source>
        <dbReference type="Proteomes" id="UP000682782"/>
    </source>
</evidence>
<keyword evidence="2" id="KW-1185">Reference proteome</keyword>
<gene>
    <name evidence="1" type="ORF">JYE49_03485</name>
</gene>
<sequence>MKILGVVAEYDPFHSGHLYHMTEAVRHVSPDLVFVVLSPCFKQRGEFSLLSPLDRARLALEAGADAVFSLPVLWTVRDAEHYALGAVSLLAGLGVTDLAFGAETADESLLFRAAGLLENPSPAFSALLKEKLSSGVGYPAALSGAFSSVLPEAEGLLDRPNNILAVCYLRAMLRLNLSLRPVIIPRTGSYHAAGIDPVSPSASAIRDSLLRGSYTAAFEAVPSYTADLLRRRFLEGRVPDERILDAMLLSRLRSMSEEEYSLLPDLSEGMENAVRSAAAVSRTREELITALSGRRYPAARISRLCASVLLGITKNDTENTPLPDHALLLGLRKRPEMTALWKSLPVPVITSFTEWKKAASPSDLAAWRLWAQCSGLPDTLPFTEKLISI</sequence>
<name>A0AC61NB48_9FIRM</name>
<organism evidence="1 2">
    <name type="scientific">Aristaeella hokkaidonensis</name>
    <dbReference type="NCBI Taxonomy" id="3046382"/>
    <lineage>
        <taxon>Bacteria</taxon>
        <taxon>Bacillati</taxon>
        <taxon>Bacillota</taxon>
        <taxon>Clostridia</taxon>
        <taxon>Eubacteriales</taxon>
        <taxon>Aristaeellaceae</taxon>
        <taxon>Aristaeella</taxon>
    </lineage>
</organism>
<accession>A0AC61NB48</accession>
<evidence type="ECO:0000313" key="1">
    <source>
        <dbReference type="EMBL" id="QUC67781.1"/>
    </source>
</evidence>
<reference evidence="1" key="1">
    <citation type="submission" date="2021-01" db="EMBL/GenBank/DDBJ databases">
        <title>Complete genome sequence of Clostridiales bacterium R-7.</title>
        <authorList>
            <person name="Mahoney-Kurpe S.C."/>
            <person name="Palevich N."/>
            <person name="Koike S."/>
            <person name="Moon C.D."/>
            <person name="Attwood G.T."/>
        </authorList>
    </citation>
    <scope>NUCLEOTIDE SEQUENCE</scope>
    <source>
        <strain evidence="1">R-7</strain>
    </source>
</reference>
<dbReference type="Proteomes" id="UP000682782">
    <property type="component" value="Chromosome"/>
</dbReference>